<dbReference type="SUPFAM" id="SSF52833">
    <property type="entry name" value="Thioredoxin-like"/>
    <property type="match status" value="1"/>
</dbReference>
<dbReference type="Gene3D" id="3.40.30.10">
    <property type="entry name" value="Glutaredoxin"/>
    <property type="match status" value="1"/>
</dbReference>
<dbReference type="InterPro" id="IPR051924">
    <property type="entry name" value="GST_Kappa/NadH"/>
</dbReference>
<gene>
    <name evidence="3" type="ORF">V0U35_06270</name>
</gene>
<dbReference type="InterPro" id="IPR036249">
    <property type="entry name" value="Thioredoxin-like_sf"/>
</dbReference>
<keyword evidence="4" id="KW-1185">Reference proteome</keyword>
<name>A0ABU7LYD4_9PROT</name>
<comment type="catalytic activity">
    <reaction evidence="1">
        <text>2-hydroxychromene-2-carboxylate = (3E)-4-(2-hydroxyphenyl)-2-oxobut-3-enoate</text>
        <dbReference type="Rhea" id="RHEA:27401"/>
        <dbReference type="ChEBI" id="CHEBI:59350"/>
        <dbReference type="ChEBI" id="CHEBI:59353"/>
        <dbReference type="EC" id="5.99.1.4"/>
    </reaction>
</comment>
<dbReference type="RefSeq" id="WP_330195822.1">
    <property type="nucleotide sequence ID" value="NZ_JAZDRO010000002.1"/>
</dbReference>
<dbReference type="Pfam" id="PF01323">
    <property type="entry name" value="DSBA"/>
    <property type="match status" value="1"/>
</dbReference>
<accession>A0ABU7LYD4</accession>
<organism evidence="3 4">
    <name type="scientific">Hyphobacterium marinum</name>
    <dbReference type="NCBI Taxonomy" id="3116574"/>
    <lineage>
        <taxon>Bacteria</taxon>
        <taxon>Pseudomonadati</taxon>
        <taxon>Pseudomonadota</taxon>
        <taxon>Alphaproteobacteria</taxon>
        <taxon>Maricaulales</taxon>
        <taxon>Maricaulaceae</taxon>
        <taxon>Hyphobacterium</taxon>
    </lineage>
</organism>
<dbReference type="EC" id="5.99.1.4" evidence="1"/>
<feature type="domain" description="DSBA-like thioredoxin" evidence="2">
    <location>
        <begin position="5"/>
        <end position="201"/>
    </location>
</feature>
<dbReference type="PANTHER" id="PTHR42943">
    <property type="entry name" value="GLUTATHIONE S-TRANSFERASE KAPPA"/>
    <property type="match status" value="1"/>
</dbReference>
<protein>
    <recommendedName>
        <fullName evidence="1">2-hydroxychromene-2-carboxylate isomerase</fullName>
        <ecNumber evidence="1">5.99.1.4</ecNumber>
    </recommendedName>
</protein>
<proteinExistence type="inferred from homology"/>
<dbReference type="InterPro" id="IPR014440">
    <property type="entry name" value="HCCAis_GSTk"/>
</dbReference>
<comment type="caution">
    <text evidence="3">The sequence shown here is derived from an EMBL/GenBank/DDBJ whole genome shotgun (WGS) entry which is preliminary data.</text>
</comment>
<dbReference type="PANTHER" id="PTHR42943:SF2">
    <property type="entry name" value="GLUTATHIONE S-TRANSFERASE KAPPA 1"/>
    <property type="match status" value="1"/>
</dbReference>
<keyword evidence="1" id="KW-0413">Isomerase</keyword>
<dbReference type="InterPro" id="IPR001853">
    <property type="entry name" value="DSBA-like_thioredoxin_dom"/>
</dbReference>
<dbReference type="EMBL" id="JAZDRO010000002">
    <property type="protein sequence ID" value="MEE2566282.1"/>
    <property type="molecule type" value="Genomic_DNA"/>
</dbReference>
<dbReference type="Proteomes" id="UP001310692">
    <property type="component" value="Unassembled WGS sequence"/>
</dbReference>
<sequence length="214" mass="23857">MTLSVDLFWSFRSPYSYLATPRLVALEAEYDLDIAVRPVRPIALREPDFFEKRGDRWMGYTLTDVVRLAEFLGLPIAMPNPDPVVIDPATRRAAQDQPHLTRLNRLAVEAVAHGSGLAFLDQVSRLVWSGEPWSDGDRLAAAVAESGLDLADLEARVAGDPDARDAVIRENESALETSGHWGVPTLVFEGEPFFGQDRIDLCVWRMKQKGLQAR</sequence>
<reference evidence="3 4" key="1">
    <citation type="submission" date="2024-01" db="EMBL/GenBank/DDBJ databases">
        <title>Hyphobacterium bacterium isolated from marine sediment.</title>
        <authorList>
            <person name="Zhao S."/>
        </authorList>
    </citation>
    <scope>NUCLEOTIDE SEQUENCE [LARGE SCALE GENOMIC DNA]</scope>
    <source>
        <strain evidence="3 4">Y60-23</strain>
    </source>
</reference>
<comment type="similarity">
    <text evidence="1">Belongs to the GST superfamily. NadH family.</text>
</comment>
<evidence type="ECO:0000256" key="1">
    <source>
        <dbReference type="PIRNR" id="PIRNR006386"/>
    </source>
</evidence>
<evidence type="ECO:0000259" key="2">
    <source>
        <dbReference type="Pfam" id="PF01323"/>
    </source>
</evidence>
<evidence type="ECO:0000313" key="4">
    <source>
        <dbReference type="Proteomes" id="UP001310692"/>
    </source>
</evidence>
<evidence type="ECO:0000313" key="3">
    <source>
        <dbReference type="EMBL" id="MEE2566282.1"/>
    </source>
</evidence>
<dbReference type="PIRSF" id="PIRSF006386">
    <property type="entry name" value="HCCAis_GSTk"/>
    <property type="match status" value="1"/>
</dbReference>